<dbReference type="InterPro" id="IPR036322">
    <property type="entry name" value="WD40_repeat_dom_sf"/>
</dbReference>
<dbReference type="EMBL" id="JAGMWT010000013">
    <property type="protein sequence ID" value="KAH7117630.1"/>
    <property type="molecule type" value="Genomic_DNA"/>
</dbReference>
<dbReference type="SUPFAM" id="SSF50978">
    <property type="entry name" value="WD40 repeat-like"/>
    <property type="match status" value="1"/>
</dbReference>
<accession>A0A9P9DBY5</accession>
<name>A0A9P9DBY5_9PLEO</name>
<keyword evidence="2" id="KW-0677">Repeat</keyword>
<sequence>MNGREIPGYYFDKEKGKYFKVQADKGQKYSRENIAKRQRRDRNENYASERVQKRKTQTIVAPHRKNLHFQTLQREIGDGRRSFFLHDIWPTASVAGYVQTDTLVKDSIRHFDVDQESKTIFAVSGERSIKRYPLEREIITSCDDLLSTTTSTVSSLNYLPASDTLVATTFGSDRPPVLYLTNPKTDGPFVGEQFTPKNCSAIWTSAPRSRFSTSNESTSSIHAADTEYVAFGASKDMKLLHCGPDGHWQYNSALETESDVLALTWLSPTIVCLGGRDGKIQIYDIRSQGSKQILMHPAPINHIRPADDFQRIAVSGLCSTLVLYDMRMGFTEQMGVGQWKKRKHSRFPFRKMSKCYTKFELHINQDIPELGMDVSPALGLVAAANEDASLSLYNLYTGKRVKHWDRTSPDRFQNGSQIRCVRFVKDHDGGETLMASCEGAVVPFSWDSEAPLSNTYDASYRKEFS</sequence>
<feature type="region of interest" description="Disordered" evidence="3">
    <location>
        <begin position="29"/>
        <end position="56"/>
    </location>
</feature>
<evidence type="ECO:0000313" key="4">
    <source>
        <dbReference type="EMBL" id="KAH7117630.1"/>
    </source>
</evidence>
<gene>
    <name evidence="4" type="ORF">B0J11DRAFT_536362</name>
</gene>
<evidence type="ECO:0000256" key="3">
    <source>
        <dbReference type="SAM" id="MobiDB-lite"/>
    </source>
</evidence>
<dbReference type="Proteomes" id="UP000700596">
    <property type="component" value="Unassembled WGS sequence"/>
</dbReference>
<evidence type="ECO:0000313" key="5">
    <source>
        <dbReference type="Proteomes" id="UP000700596"/>
    </source>
</evidence>
<evidence type="ECO:0000256" key="1">
    <source>
        <dbReference type="ARBA" id="ARBA00022574"/>
    </source>
</evidence>
<protein>
    <submittedName>
        <fullName evidence="4">WD40-repeat-containing domain protein</fullName>
    </submittedName>
</protein>
<dbReference type="Gene3D" id="2.130.10.10">
    <property type="entry name" value="YVTN repeat-like/Quinoprotein amine dehydrogenase"/>
    <property type="match status" value="1"/>
</dbReference>
<keyword evidence="5" id="KW-1185">Reference proteome</keyword>
<dbReference type="AlphaFoldDB" id="A0A9P9DBY5"/>
<dbReference type="PANTHER" id="PTHR44472:SF1">
    <property type="entry name" value="DDB1 AND CUL4 ASSOCIATED FACTOR 4"/>
    <property type="match status" value="1"/>
</dbReference>
<proteinExistence type="predicted"/>
<reference evidence="4" key="1">
    <citation type="journal article" date="2021" name="Nat. Commun.">
        <title>Genetic determinants of endophytism in the Arabidopsis root mycobiome.</title>
        <authorList>
            <person name="Mesny F."/>
            <person name="Miyauchi S."/>
            <person name="Thiergart T."/>
            <person name="Pickel B."/>
            <person name="Atanasova L."/>
            <person name="Karlsson M."/>
            <person name="Huettel B."/>
            <person name="Barry K.W."/>
            <person name="Haridas S."/>
            <person name="Chen C."/>
            <person name="Bauer D."/>
            <person name="Andreopoulos W."/>
            <person name="Pangilinan J."/>
            <person name="LaButti K."/>
            <person name="Riley R."/>
            <person name="Lipzen A."/>
            <person name="Clum A."/>
            <person name="Drula E."/>
            <person name="Henrissat B."/>
            <person name="Kohler A."/>
            <person name="Grigoriev I.V."/>
            <person name="Martin F.M."/>
            <person name="Hacquard S."/>
        </authorList>
    </citation>
    <scope>NUCLEOTIDE SEQUENCE</scope>
    <source>
        <strain evidence="4">MPI-CAGE-CH-0243</strain>
    </source>
</reference>
<dbReference type="InterPro" id="IPR052254">
    <property type="entry name" value="CUL4-DDB1_E3_ligase_receptor"/>
</dbReference>
<organism evidence="4 5">
    <name type="scientific">Dendryphion nanum</name>
    <dbReference type="NCBI Taxonomy" id="256645"/>
    <lineage>
        <taxon>Eukaryota</taxon>
        <taxon>Fungi</taxon>
        <taxon>Dikarya</taxon>
        <taxon>Ascomycota</taxon>
        <taxon>Pezizomycotina</taxon>
        <taxon>Dothideomycetes</taxon>
        <taxon>Pleosporomycetidae</taxon>
        <taxon>Pleosporales</taxon>
        <taxon>Torulaceae</taxon>
        <taxon>Dendryphion</taxon>
    </lineage>
</organism>
<dbReference type="SMART" id="SM00320">
    <property type="entry name" value="WD40"/>
    <property type="match status" value="4"/>
</dbReference>
<comment type="caution">
    <text evidence="4">The sequence shown here is derived from an EMBL/GenBank/DDBJ whole genome shotgun (WGS) entry which is preliminary data.</text>
</comment>
<keyword evidence="1" id="KW-0853">WD repeat</keyword>
<dbReference type="InterPro" id="IPR001680">
    <property type="entry name" value="WD40_rpt"/>
</dbReference>
<dbReference type="InterPro" id="IPR015943">
    <property type="entry name" value="WD40/YVTN_repeat-like_dom_sf"/>
</dbReference>
<evidence type="ECO:0000256" key="2">
    <source>
        <dbReference type="ARBA" id="ARBA00022737"/>
    </source>
</evidence>
<dbReference type="PANTHER" id="PTHR44472">
    <property type="entry name" value="DDB1- AND CUL4-ASSOCIATED FACTOR 4-RELATED"/>
    <property type="match status" value="1"/>
</dbReference>
<dbReference type="GO" id="GO:0080008">
    <property type="term" value="C:Cul4-RING E3 ubiquitin ligase complex"/>
    <property type="evidence" value="ECO:0007669"/>
    <property type="project" value="TreeGrafter"/>
</dbReference>
<dbReference type="OrthoDB" id="128867at2759"/>